<feature type="domain" description="C2H2-type" evidence="9">
    <location>
        <begin position="50"/>
        <end position="78"/>
    </location>
</feature>
<dbReference type="GO" id="GO:0008270">
    <property type="term" value="F:zinc ion binding"/>
    <property type="evidence" value="ECO:0007669"/>
    <property type="project" value="UniProtKB-KW"/>
</dbReference>
<feature type="compositionally biased region" description="Basic and acidic residues" evidence="8">
    <location>
        <begin position="72"/>
        <end position="85"/>
    </location>
</feature>
<dbReference type="PANTHER" id="PTHR40626">
    <property type="entry name" value="MIP31509P"/>
    <property type="match status" value="1"/>
</dbReference>
<accession>A0A1E3I0A2</accession>
<dbReference type="STRING" id="1295533.A0A1E3I0A2"/>
<dbReference type="GO" id="GO:0000978">
    <property type="term" value="F:RNA polymerase II cis-regulatory region sequence-specific DNA binding"/>
    <property type="evidence" value="ECO:0007669"/>
    <property type="project" value="InterPro"/>
</dbReference>
<dbReference type="RefSeq" id="XP_018996074.1">
    <property type="nucleotide sequence ID" value="XM_019135671.1"/>
</dbReference>
<feature type="compositionally biased region" description="Polar residues" evidence="8">
    <location>
        <begin position="198"/>
        <end position="207"/>
    </location>
</feature>
<keyword evidence="2" id="KW-0479">Metal-binding</keyword>
<proteinExistence type="predicted"/>
<dbReference type="InterPro" id="IPR013087">
    <property type="entry name" value="Znf_C2H2_type"/>
</dbReference>
<evidence type="ECO:0000313" key="11">
    <source>
        <dbReference type="Proteomes" id="UP000094065"/>
    </source>
</evidence>
<keyword evidence="3" id="KW-0677">Repeat</keyword>
<comment type="caution">
    <text evidence="10">The sequence shown here is derived from an EMBL/GenBank/DDBJ whole genome shotgun (WGS) entry which is preliminary data.</text>
</comment>
<dbReference type="Pfam" id="PF04082">
    <property type="entry name" value="Fungal_trans"/>
    <property type="match status" value="1"/>
</dbReference>
<evidence type="ECO:0000259" key="9">
    <source>
        <dbReference type="PROSITE" id="PS50157"/>
    </source>
</evidence>
<feature type="domain" description="C2H2-type" evidence="9">
    <location>
        <begin position="20"/>
        <end position="49"/>
    </location>
</feature>
<dbReference type="PROSITE" id="PS00028">
    <property type="entry name" value="ZINC_FINGER_C2H2_1"/>
    <property type="match status" value="2"/>
</dbReference>
<dbReference type="PROSITE" id="PS50157">
    <property type="entry name" value="ZINC_FINGER_C2H2_2"/>
    <property type="match status" value="2"/>
</dbReference>
<dbReference type="GO" id="GO:0000981">
    <property type="term" value="F:DNA-binding transcription factor activity, RNA polymerase II-specific"/>
    <property type="evidence" value="ECO:0007669"/>
    <property type="project" value="InterPro"/>
</dbReference>
<evidence type="ECO:0000256" key="7">
    <source>
        <dbReference type="PROSITE-ProRule" id="PRU00042"/>
    </source>
</evidence>
<dbReference type="GO" id="GO:0006351">
    <property type="term" value="P:DNA-templated transcription"/>
    <property type="evidence" value="ECO:0007669"/>
    <property type="project" value="InterPro"/>
</dbReference>
<keyword evidence="6" id="KW-0539">Nucleus</keyword>
<dbReference type="SMART" id="SM00355">
    <property type="entry name" value="ZnF_C2H2"/>
    <property type="match status" value="2"/>
</dbReference>
<dbReference type="GO" id="GO:0000785">
    <property type="term" value="C:chromatin"/>
    <property type="evidence" value="ECO:0007669"/>
    <property type="project" value="TreeGrafter"/>
</dbReference>
<evidence type="ECO:0000256" key="8">
    <source>
        <dbReference type="SAM" id="MobiDB-lite"/>
    </source>
</evidence>
<dbReference type="GO" id="GO:0005634">
    <property type="term" value="C:nucleus"/>
    <property type="evidence" value="ECO:0007669"/>
    <property type="project" value="UniProtKB-SubCell"/>
</dbReference>
<dbReference type="SUPFAM" id="SSF57667">
    <property type="entry name" value="beta-beta-alpha zinc fingers"/>
    <property type="match status" value="1"/>
</dbReference>
<feature type="compositionally biased region" description="Low complexity" evidence="8">
    <location>
        <begin position="125"/>
        <end position="136"/>
    </location>
</feature>
<name>A0A1E3I0A2_9TREE</name>
<feature type="compositionally biased region" description="Polar residues" evidence="8">
    <location>
        <begin position="106"/>
        <end position="117"/>
    </location>
</feature>
<dbReference type="InterPro" id="IPR007219">
    <property type="entry name" value="XnlR_reg_dom"/>
</dbReference>
<keyword evidence="4 7" id="KW-0863">Zinc-finger</keyword>
<feature type="compositionally biased region" description="Low complexity" evidence="8">
    <location>
        <begin position="185"/>
        <end position="197"/>
    </location>
</feature>
<organism evidence="10 11">
    <name type="scientific">Cryptococcus amylolentus CBS 6039</name>
    <dbReference type="NCBI Taxonomy" id="1295533"/>
    <lineage>
        <taxon>Eukaryota</taxon>
        <taxon>Fungi</taxon>
        <taxon>Dikarya</taxon>
        <taxon>Basidiomycota</taxon>
        <taxon>Agaricomycotina</taxon>
        <taxon>Tremellomycetes</taxon>
        <taxon>Tremellales</taxon>
        <taxon>Cryptococcaceae</taxon>
        <taxon>Cryptococcus</taxon>
    </lineage>
</organism>
<dbReference type="EMBL" id="AWGJ01000003">
    <property type="protein sequence ID" value="ODN81755.1"/>
    <property type="molecule type" value="Genomic_DNA"/>
</dbReference>
<dbReference type="Gene3D" id="3.30.160.60">
    <property type="entry name" value="Classic Zinc Finger"/>
    <property type="match status" value="2"/>
</dbReference>
<sequence>MPFKPGPRHKNTNSKGETIFECTWEGCTKKFGTAGHVRRHEKTHVGSTPYPCPHCHKAFGRSDVRSKHVNTMHRDEDHDVGHDDRDELDGSSVDEPPRKIRKHSLDTSISNLAGLSTQPPPQRRASAASTLSSSYSDEPTSLAMPPFASPIIFSSHPCRSNIHIHPDTPPANILPAFHGDLLSSDSSRSSTASLSSSGNTITPLPSIMSTNSIPGTGYVDPANLNMIDPVITDELPMYSAQPLPDPSTDLLTFDPNWEWFGQLFGWGSDRDIDLDIGIQTSLLQKDTIGHGSSTDTLSAAWLLCSTPRATTPVSDMKPQDGSIETEGRREEGPWPNVFKPNVPDRPLKVKNVTFPRPNTGPGFVSQSSRNAMLSMIYLSHQPQWLMPEVDDFPDHDTLSHFVDNYFEHFHPIFPIIHRPTFVSEDIPAVLLLSVAAIGANFSGPEYSSLAVALCELARRMITWVRGSDQRAKFDHNLLLAFTLQTALGCSCGSREMFYHAEIFRCSIVTTCRRLHLLRGLDTATEELYMKGSNPSVEERYKAYLSDERRRRLGWGVYLLDAQMTALLSLPPIFTVTEARIVPPSEESLWNAPNANAWAAIIQRGEAVDPRISTRPKFSRLLTMCLAGDSISIKMSDFTLTLFTFTAWRMLFDQRLLQKALGVGMSENGMDMPSQPADCHIVDSQPGLLLTRLATASMSSRSPSHFRVIPSSVYHHAQMFFTRPGLLQRMKHVSGKYEPDMTQEGSLIWLKTWMADGKEVRKVLWHAGVLGALLVEFPRNSAADMFLTFDCALMFWVILKYAPHQLVSSTAESVFFEAKCTSSQSNSATFTDVRCTGFDIIPPDMWIAHGGSINFPFLGSSATWTIPAILRHFMERLSKMPWGLALQNKLVLEKLLVSELKEEDEKKGDV</sequence>
<dbReference type="OrthoDB" id="1405595at2759"/>
<gene>
    <name evidence="10" type="ORF">L202_02140</name>
</gene>
<dbReference type="AlphaFoldDB" id="A0A1E3I0A2"/>
<dbReference type="Proteomes" id="UP000094065">
    <property type="component" value="Unassembled WGS sequence"/>
</dbReference>
<evidence type="ECO:0000313" key="10">
    <source>
        <dbReference type="EMBL" id="ODN81755.1"/>
    </source>
</evidence>
<evidence type="ECO:0000256" key="3">
    <source>
        <dbReference type="ARBA" id="ARBA00022737"/>
    </source>
</evidence>
<dbReference type="GeneID" id="30153449"/>
<dbReference type="InterPro" id="IPR036236">
    <property type="entry name" value="Znf_C2H2_sf"/>
</dbReference>
<comment type="subcellular location">
    <subcellularLocation>
        <location evidence="1">Nucleus</location>
    </subcellularLocation>
</comment>
<evidence type="ECO:0000256" key="5">
    <source>
        <dbReference type="ARBA" id="ARBA00022833"/>
    </source>
</evidence>
<protein>
    <recommendedName>
        <fullName evidence="9">C2H2-type domain-containing protein</fullName>
    </recommendedName>
</protein>
<evidence type="ECO:0000256" key="2">
    <source>
        <dbReference type="ARBA" id="ARBA00022723"/>
    </source>
</evidence>
<keyword evidence="5" id="KW-0862">Zinc</keyword>
<reference evidence="10 11" key="1">
    <citation type="submission" date="2016-06" db="EMBL/GenBank/DDBJ databases">
        <title>Evolution of pathogenesis and genome organization in the Tremellales.</title>
        <authorList>
            <person name="Cuomo C."/>
            <person name="Litvintseva A."/>
            <person name="Heitman J."/>
            <person name="Chen Y."/>
            <person name="Sun S."/>
            <person name="Springer D."/>
            <person name="Dromer F."/>
            <person name="Young S."/>
            <person name="Zeng Q."/>
            <person name="Chapman S."/>
            <person name="Gujja S."/>
            <person name="Saif S."/>
            <person name="Birren B."/>
        </authorList>
    </citation>
    <scope>NUCLEOTIDE SEQUENCE [LARGE SCALE GENOMIC DNA]</scope>
    <source>
        <strain evidence="10 11">CBS 6039</strain>
    </source>
</reference>
<evidence type="ECO:0000256" key="1">
    <source>
        <dbReference type="ARBA" id="ARBA00004123"/>
    </source>
</evidence>
<evidence type="ECO:0000256" key="4">
    <source>
        <dbReference type="ARBA" id="ARBA00022771"/>
    </source>
</evidence>
<dbReference type="CDD" id="cd12148">
    <property type="entry name" value="fungal_TF_MHR"/>
    <property type="match status" value="1"/>
</dbReference>
<feature type="region of interest" description="Disordered" evidence="8">
    <location>
        <begin position="72"/>
        <end position="140"/>
    </location>
</feature>
<dbReference type="PANTHER" id="PTHR40626:SF11">
    <property type="entry name" value="ZINC FINGER PROTEIN YPR022C"/>
    <property type="match status" value="1"/>
</dbReference>
<evidence type="ECO:0000256" key="6">
    <source>
        <dbReference type="ARBA" id="ARBA00023242"/>
    </source>
</evidence>
<keyword evidence="11" id="KW-1185">Reference proteome</keyword>
<feature type="region of interest" description="Disordered" evidence="8">
    <location>
        <begin position="185"/>
        <end position="207"/>
    </location>
</feature>
<dbReference type="InterPro" id="IPR051059">
    <property type="entry name" value="VerF-like"/>
</dbReference>
<feature type="region of interest" description="Disordered" evidence="8">
    <location>
        <begin position="311"/>
        <end position="340"/>
    </location>
</feature>